<dbReference type="OrthoDB" id="9778567at2"/>
<sequence length="239" mass="27005">MPSFKFVGDKGILIEFAGEISKKINEKVRSMDHSIQKADFNGIQEIIPTYRSLLILFDPLKADRDMLMQRIKELDYLLDSENYPEPRRMIIPVKYGGGFGPDLSFVADHNDLTRDEVIDIHTGQDYRVYMLGFTPGFPYLGGMSKEIAAPRLESPREEISKGSVGIAGDQTGIYPLDSPGGWRLIGRTPLELFAPERENPILFKVGDILNFESISQERYDKLRKKIAGEEFDLASLIEG</sequence>
<organism evidence="5 6">
    <name type="scientific">Halarsenatibacter silvermanii</name>
    <dbReference type="NCBI Taxonomy" id="321763"/>
    <lineage>
        <taxon>Bacteria</taxon>
        <taxon>Bacillati</taxon>
        <taxon>Bacillota</taxon>
        <taxon>Clostridia</taxon>
        <taxon>Halanaerobiales</taxon>
        <taxon>Halarsenatibacteraceae</taxon>
        <taxon>Halarsenatibacter</taxon>
    </lineage>
</organism>
<dbReference type="PANTHER" id="PTHR34698">
    <property type="entry name" value="5-OXOPROLINASE SUBUNIT B"/>
    <property type="match status" value="1"/>
</dbReference>
<feature type="domain" description="Carboxyltransferase" evidence="4">
    <location>
        <begin position="2"/>
        <end position="203"/>
    </location>
</feature>
<dbReference type="PANTHER" id="PTHR34698:SF2">
    <property type="entry name" value="5-OXOPROLINASE SUBUNIT B"/>
    <property type="match status" value="1"/>
</dbReference>
<dbReference type="NCBIfam" id="TIGR00370">
    <property type="entry name" value="5-oxoprolinase subunit PxpB"/>
    <property type="match status" value="1"/>
</dbReference>
<keyword evidence="2" id="KW-0378">Hydrolase</keyword>
<dbReference type="Gene3D" id="3.30.1360.40">
    <property type="match status" value="1"/>
</dbReference>
<dbReference type="GO" id="GO:0016787">
    <property type="term" value="F:hydrolase activity"/>
    <property type="evidence" value="ECO:0007669"/>
    <property type="project" value="UniProtKB-KW"/>
</dbReference>
<dbReference type="Gene3D" id="2.40.100.10">
    <property type="entry name" value="Cyclophilin-like"/>
    <property type="match status" value="1"/>
</dbReference>
<dbReference type="SUPFAM" id="SSF50891">
    <property type="entry name" value="Cyclophilin-like"/>
    <property type="match status" value="1"/>
</dbReference>
<dbReference type="Pfam" id="PF02682">
    <property type="entry name" value="CT_C_D"/>
    <property type="match status" value="1"/>
</dbReference>
<dbReference type="STRING" id="321763.SAMN04488692_11465"/>
<dbReference type="InterPro" id="IPR003833">
    <property type="entry name" value="CT_C_D"/>
</dbReference>
<protein>
    <submittedName>
        <fullName evidence="5">Sensor histidine kinase inhibitor, KipI family</fullName>
    </submittedName>
</protein>
<evidence type="ECO:0000256" key="2">
    <source>
        <dbReference type="ARBA" id="ARBA00022801"/>
    </source>
</evidence>
<accession>A0A1G9PWR4</accession>
<keyword evidence="3" id="KW-0067">ATP-binding</keyword>
<dbReference type="InterPro" id="IPR010016">
    <property type="entry name" value="PxpB"/>
</dbReference>
<dbReference type="RefSeq" id="WP_089760681.1">
    <property type="nucleotide sequence ID" value="NZ_FNGO01000014.1"/>
</dbReference>
<evidence type="ECO:0000259" key="4">
    <source>
        <dbReference type="SMART" id="SM00796"/>
    </source>
</evidence>
<dbReference type="AlphaFoldDB" id="A0A1G9PWR4"/>
<dbReference type="Proteomes" id="UP000199476">
    <property type="component" value="Unassembled WGS sequence"/>
</dbReference>
<dbReference type="SMART" id="SM00796">
    <property type="entry name" value="AHS1"/>
    <property type="match status" value="1"/>
</dbReference>
<dbReference type="InterPro" id="IPR029000">
    <property type="entry name" value="Cyclophilin-like_dom_sf"/>
</dbReference>
<proteinExistence type="predicted"/>
<evidence type="ECO:0000256" key="3">
    <source>
        <dbReference type="ARBA" id="ARBA00022840"/>
    </source>
</evidence>
<gene>
    <name evidence="5" type="ORF">SAMN04488692_11465</name>
</gene>
<dbReference type="GO" id="GO:0005524">
    <property type="term" value="F:ATP binding"/>
    <property type="evidence" value="ECO:0007669"/>
    <property type="project" value="UniProtKB-KW"/>
</dbReference>
<keyword evidence="6" id="KW-1185">Reference proteome</keyword>
<evidence type="ECO:0000313" key="5">
    <source>
        <dbReference type="EMBL" id="SDM03252.1"/>
    </source>
</evidence>
<reference evidence="5 6" key="1">
    <citation type="submission" date="2016-10" db="EMBL/GenBank/DDBJ databases">
        <authorList>
            <person name="de Groot N.N."/>
        </authorList>
    </citation>
    <scope>NUCLEOTIDE SEQUENCE [LARGE SCALE GENOMIC DNA]</scope>
    <source>
        <strain evidence="5 6">SLAS-1</strain>
    </source>
</reference>
<keyword evidence="1" id="KW-0547">Nucleotide-binding</keyword>
<name>A0A1G9PWR4_9FIRM</name>
<evidence type="ECO:0000313" key="6">
    <source>
        <dbReference type="Proteomes" id="UP000199476"/>
    </source>
</evidence>
<dbReference type="SUPFAM" id="SSF160467">
    <property type="entry name" value="PH0987 N-terminal domain-like"/>
    <property type="match status" value="1"/>
</dbReference>
<evidence type="ECO:0000256" key="1">
    <source>
        <dbReference type="ARBA" id="ARBA00022741"/>
    </source>
</evidence>
<dbReference type="EMBL" id="FNGO01000014">
    <property type="protein sequence ID" value="SDM03252.1"/>
    <property type="molecule type" value="Genomic_DNA"/>
</dbReference>